<dbReference type="InterPro" id="IPR024983">
    <property type="entry name" value="CHAT_dom"/>
</dbReference>
<keyword evidence="3" id="KW-1185">Reference proteome</keyword>
<sequence length="556" mass="59212">MNRDEDALRKVAEQARAQLPALLENAGAADRIARLLDDALARPSGPLSQLALHRALRADPGLERWARSAMRVAESRLRAEPGTAPPARYLTTAMPARARGGKRLALHAAITLDGGPGSVPARPFPIPPSGVDVLISVASETLLFENDEVQTVRVRPAADSETVLFVVTAPAPGRHELRVRAYVASGGGEISAMTRTLVVDPEGSTETPRTLTARLDHLTADPDGVTLQIDRAAGGLKFRVVGADMPAVFSAAAPPDMIRDILGDAHRMATGRTLFDSMGARRRLTDWGLTMWDLLPGEVREEVTGRLKRDGVTGLTLCTDVSALPWELLTDPLSDGFLVDRMPLVRQTGARPPARALTLVDPVFVHGSNPPPDAQAEIRAVYRLLTDPGEPAQVMRQRDLLERIDAGDFNLLHLACHQTHPETGQGGVAMSDGPFQPVSLARAVRSAALGRRCPLVFFNACRSVDGGSYDTVMGGWAEQFMRAGAGAFVGSSWAVRSETAFAFASAFYEKFVAGVPLGAASLAARRAVRGDDADPTGLAYAVYGDPSAVVVTGGER</sequence>
<dbReference type="RefSeq" id="WP_111650764.1">
    <property type="nucleotide sequence ID" value="NZ_JACHWI010000006.1"/>
</dbReference>
<organism evidence="2 3">
    <name type="scientific">Actinoplanes lutulentus</name>
    <dbReference type="NCBI Taxonomy" id="1287878"/>
    <lineage>
        <taxon>Bacteria</taxon>
        <taxon>Bacillati</taxon>
        <taxon>Actinomycetota</taxon>
        <taxon>Actinomycetes</taxon>
        <taxon>Micromonosporales</taxon>
        <taxon>Micromonosporaceae</taxon>
        <taxon>Actinoplanes</taxon>
    </lineage>
</organism>
<name>A0A327ZFV1_9ACTN</name>
<gene>
    <name evidence="2" type="ORF">B0I29_109241</name>
</gene>
<dbReference type="OrthoDB" id="163530at2"/>
<reference evidence="2 3" key="1">
    <citation type="submission" date="2018-06" db="EMBL/GenBank/DDBJ databases">
        <title>Genomic Encyclopedia of Type Strains, Phase III (KMG-III): the genomes of soil and plant-associated and newly described type strains.</title>
        <authorList>
            <person name="Whitman W."/>
        </authorList>
    </citation>
    <scope>NUCLEOTIDE SEQUENCE [LARGE SCALE GENOMIC DNA]</scope>
    <source>
        <strain evidence="2 3">CGMCC 4.7090</strain>
    </source>
</reference>
<accession>A0A327ZFV1</accession>
<dbReference type="Pfam" id="PF12770">
    <property type="entry name" value="CHAT"/>
    <property type="match status" value="1"/>
</dbReference>
<protein>
    <submittedName>
        <fullName evidence="2">CHAT domain-containing protein</fullName>
    </submittedName>
</protein>
<dbReference type="AlphaFoldDB" id="A0A327ZFV1"/>
<proteinExistence type="predicted"/>
<evidence type="ECO:0000259" key="1">
    <source>
        <dbReference type="Pfam" id="PF12770"/>
    </source>
</evidence>
<comment type="caution">
    <text evidence="2">The sequence shown here is derived from an EMBL/GenBank/DDBJ whole genome shotgun (WGS) entry which is preliminary data.</text>
</comment>
<feature type="domain" description="CHAT" evidence="1">
    <location>
        <begin position="308"/>
        <end position="534"/>
    </location>
</feature>
<dbReference type="EMBL" id="QLMJ01000009">
    <property type="protein sequence ID" value="RAK35767.1"/>
    <property type="molecule type" value="Genomic_DNA"/>
</dbReference>
<dbReference type="Proteomes" id="UP000249341">
    <property type="component" value="Unassembled WGS sequence"/>
</dbReference>
<evidence type="ECO:0000313" key="3">
    <source>
        <dbReference type="Proteomes" id="UP000249341"/>
    </source>
</evidence>
<evidence type="ECO:0000313" key="2">
    <source>
        <dbReference type="EMBL" id="RAK35767.1"/>
    </source>
</evidence>